<dbReference type="PROSITE" id="PS00285">
    <property type="entry name" value="POTATO_INHIBITOR"/>
    <property type="match status" value="1"/>
</dbReference>
<accession>A0A816ZJU7</accession>
<proteinExistence type="predicted"/>
<protein>
    <submittedName>
        <fullName evidence="1">Uncharacterized protein</fullName>
    </submittedName>
</protein>
<comment type="caution">
    <text evidence="1">The sequence shown here is derived from an EMBL/GenBank/DDBJ whole genome shotgun (WGS) entry which is preliminary data.</text>
</comment>
<dbReference type="GO" id="GO:0004867">
    <property type="term" value="F:serine-type endopeptidase inhibitor activity"/>
    <property type="evidence" value="ECO:0007669"/>
    <property type="project" value="InterPro"/>
</dbReference>
<sequence>MTTQTKWPHLIGKDGDEAVEILKSEGMEPRKLLQGMCGLSRA</sequence>
<dbReference type="Proteomes" id="UP000663824">
    <property type="component" value="Unassembled WGS sequence"/>
</dbReference>
<reference evidence="1" key="1">
    <citation type="submission" date="2021-02" db="EMBL/GenBank/DDBJ databases">
        <authorList>
            <person name="Nowell W R."/>
        </authorList>
    </citation>
    <scope>NUCLEOTIDE SEQUENCE</scope>
</reference>
<evidence type="ECO:0000313" key="1">
    <source>
        <dbReference type="EMBL" id="CAF2216616.1"/>
    </source>
</evidence>
<evidence type="ECO:0000313" key="2">
    <source>
        <dbReference type="Proteomes" id="UP000663824"/>
    </source>
</evidence>
<feature type="non-terminal residue" evidence="1">
    <location>
        <position position="1"/>
    </location>
</feature>
<feature type="non-terminal residue" evidence="1">
    <location>
        <position position="42"/>
    </location>
</feature>
<name>A0A816ZJU7_9BILA</name>
<dbReference type="EMBL" id="CAJNRE010019908">
    <property type="protein sequence ID" value="CAF2216616.1"/>
    <property type="molecule type" value="Genomic_DNA"/>
</dbReference>
<dbReference type="GO" id="GO:0009611">
    <property type="term" value="P:response to wounding"/>
    <property type="evidence" value="ECO:0007669"/>
    <property type="project" value="InterPro"/>
</dbReference>
<dbReference type="AlphaFoldDB" id="A0A816ZJU7"/>
<dbReference type="InterPro" id="IPR000864">
    <property type="entry name" value="Prot_inh_pot1"/>
</dbReference>
<organism evidence="1 2">
    <name type="scientific">Rotaria magnacalcarata</name>
    <dbReference type="NCBI Taxonomy" id="392030"/>
    <lineage>
        <taxon>Eukaryota</taxon>
        <taxon>Metazoa</taxon>
        <taxon>Spiralia</taxon>
        <taxon>Gnathifera</taxon>
        <taxon>Rotifera</taxon>
        <taxon>Eurotatoria</taxon>
        <taxon>Bdelloidea</taxon>
        <taxon>Philodinida</taxon>
        <taxon>Philodinidae</taxon>
        <taxon>Rotaria</taxon>
    </lineage>
</organism>
<gene>
    <name evidence="1" type="ORF">MBJ925_LOCUS36163</name>
</gene>